<reference evidence="3 4" key="1">
    <citation type="submission" date="2023-01" db="EMBL/GenBank/DDBJ databases">
        <title>Analysis of 21 Apiospora genomes using comparative genomics revels a genus with tremendous synthesis potential of carbohydrate active enzymes and secondary metabolites.</title>
        <authorList>
            <person name="Sorensen T."/>
        </authorList>
    </citation>
    <scope>NUCLEOTIDE SEQUENCE [LARGE SCALE GENOMIC DNA]</scope>
    <source>
        <strain evidence="3 4">CBS 114990</strain>
    </source>
</reference>
<comment type="caution">
    <text evidence="3">The sequence shown here is derived from an EMBL/GenBank/DDBJ whole genome shotgun (WGS) entry which is preliminary data.</text>
</comment>
<keyword evidence="2" id="KW-0732">Signal</keyword>
<feature type="signal peptide" evidence="2">
    <location>
        <begin position="1"/>
        <end position="23"/>
    </location>
</feature>
<sequence length="184" mass="19796">MASLHSLLWTVLPFLSFIHPSLQASGTLRVNDEHRGTFVTAATVGPSASPIPLVSTQSEPIAVEGAYLVAFEESYRYKARLYHNVLYSGFSPPSTQDDGFLTKLSGELGIQASLRVDLTGEVFNGVSIQIHQNTEDVGDVNSVDDTSAKIATLDEVVAVSPMREHPRPKAPTELPSPATAQSTF</sequence>
<evidence type="ECO:0000256" key="1">
    <source>
        <dbReference type="SAM" id="MobiDB-lite"/>
    </source>
</evidence>
<proteinExistence type="predicted"/>
<dbReference type="GeneID" id="92039666"/>
<evidence type="ECO:0000313" key="4">
    <source>
        <dbReference type="Proteomes" id="UP001433268"/>
    </source>
</evidence>
<keyword evidence="4" id="KW-1185">Reference proteome</keyword>
<protein>
    <submittedName>
        <fullName evidence="3">Uncharacterized protein</fullName>
    </submittedName>
</protein>
<name>A0ABR1X8Z5_9PEZI</name>
<evidence type="ECO:0000313" key="3">
    <source>
        <dbReference type="EMBL" id="KAK8091930.1"/>
    </source>
</evidence>
<dbReference type="Proteomes" id="UP001433268">
    <property type="component" value="Unassembled WGS sequence"/>
</dbReference>
<feature type="chain" id="PRO_5046734314" evidence="2">
    <location>
        <begin position="24"/>
        <end position="184"/>
    </location>
</feature>
<gene>
    <name evidence="3" type="ORF">PG997_002291</name>
</gene>
<accession>A0ABR1X8Z5</accession>
<feature type="region of interest" description="Disordered" evidence="1">
    <location>
        <begin position="161"/>
        <end position="184"/>
    </location>
</feature>
<dbReference type="RefSeq" id="XP_066673902.1">
    <property type="nucleotide sequence ID" value="XM_066806606.1"/>
</dbReference>
<dbReference type="EMBL" id="JAQQWN010000003">
    <property type="protein sequence ID" value="KAK8091930.1"/>
    <property type="molecule type" value="Genomic_DNA"/>
</dbReference>
<evidence type="ECO:0000256" key="2">
    <source>
        <dbReference type="SAM" id="SignalP"/>
    </source>
</evidence>
<organism evidence="3 4">
    <name type="scientific">Apiospora hydei</name>
    <dbReference type="NCBI Taxonomy" id="1337664"/>
    <lineage>
        <taxon>Eukaryota</taxon>
        <taxon>Fungi</taxon>
        <taxon>Dikarya</taxon>
        <taxon>Ascomycota</taxon>
        <taxon>Pezizomycotina</taxon>
        <taxon>Sordariomycetes</taxon>
        <taxon>Xylariomycetidae</taxon>
        <taxon>Amphisphaeriales</taxon>
        <taxon>Apiosporaceae</taxon>
        <taxon>Apiospora</taxon>
    </lineage>
</organism>